<gene>
    <name evidence="2" type="ORF">BOTBODRAFT_498542</name>
</gene>
<keyword evidence="1" id="KW-0812">Transmembrane</keyword>
<dbReference type="HOGENOM" id="CLU_2573583_0_0_1"/>
<evidence type="ECO:0000256" key="1">
    <source>
        <dbReference type="SAM" id="Phobius"/>
    </source>
</evidence>
<keyword evidence="1" id="KW-0472">Membrane</keyword>
<dbReference type="AlphaFoldDB" id="A0A067M2Z9"/>
<evidence type="ECO:0000313" key="3">
    <source>
        <dbReference type="Proteomes" id="UP000027195"/>
    </source>
</evidence>
<sequence length="81" mass="9016">MRHMPSRSPAVSTCFMSEAFVCMGLFMGSQLWLVAFFKVSDINSDNLFSGSRAFLIMACCTSKHPRKKTRCAVDTRGFLGP</sequence>
<name>A0A067M2Z9_BOTB1</name>
<protein>
    <submittedName>
        <fullName evidence="2">Uncharacterized protein</fullName>
    </submittedName>
</protein>
<keyword evidence="1" id="KW-1133">Transmembrane helix</keyword>
<feature type="transmembrane region" description="Helical" evidence="1">
    <location>
        <begin position="20"/>
        <end position="39"/>
    </location>
</feature>
<dbReference type="EMBL" id="KL198070">
    <property type="protein sequence ID" value="KDQ10148.1"/>
    <property type="molecule type" value="Genomic_DNA"/>
</dbReference>
<dbReference type="InParanoid" id="A0A067M2Z9"/>
<reference evidence="3" key="1">
    <citation type="journal article" date="2014" name="Proc. Natl. Acad. Sci. U.S.A.">
        <title>Extensive sampling of basidiomycete genomes demonstrates inadequacy of the white-rot/brown-rot paradigm for wood decay fungi.</title>
        <authorList>
            <person name="Riley R."/>
            <person name="Salamov A.A."/>
            <person name="Brown D.W."/>
            <person name="Nagy L.G."/>
            <person name="Floudas D."/>
            <person name="Held B.W."/>
            <person name="Levasseur A."/>
            <person name="Lombard V."/>
            <person name="Morin E."/>
            <person name="Otillar R."/>
            <person name="Lindquist E.A."/>
            <person name="Sun H."/>
            <person name="LaButti K.M."/>
            <person name="Schmutz J."/>
            <person name="Jabbour D."/>
            <person name="Luo H."/>
            <person name="Baker S.E."/>
            <person name="Pisabarro A.G."/>
            <person name="Walton J.D."/>
            <person name="Blanchette R.A."/>
            <person name="Henrissat B."/>
            <person name="Martin F."/>
            <person name="Cullen D."/>
            <person name="Hibbett D.S."/>
            <person name="Grigoriev I.V."/>
        </authorList>
    </citation>
    <scope>NUCLEOTIDE SEQUENCE [LARGE SCALE GENOMIC DNA]</scope>
    <source>
        <strain evidence="3">FD-172 SS1</strain>
    </source>
</reference>
<keyword evidence="3" id="KW-1185">Reference proteome</keyword>
<evidence type="ECO:0000313" key="2">
    <source>
        <dbReference type="EMBL" id="KDQ10148.1"/>
    </source>
</evidence>
<dbReference type="Proteomes" id="UP000027195">
    <property type="component" value="Unassembled WGS sequence"/>
</dbReference>
<organism evidence="2 3">
    <name type="scientific">Botryobasidium botryosum (strain FD-172 SS1)</name>
    <dbReference type="NCBI Taxonomy" id="930990"/>
    <lineage>
        <taxon>Eukaryota</taxon>
        <taxon>Fungi</taxon>
        <taxon>Dikarya</taxon>
        <taxon>Basidiomycota</taxon>
        <taxon>Agaricomycotina</taxon>
        <taxon>Agaricomycetes</taxon>
        <taxon>Cantharellales</taxon>
        <taxon>Botryobasidiaceae</taxon>
        <taxon>Botryobasidium</taxon>
    </lineage>
</organism>
<accession>A0A067M2Z9</accession>
<proteinExistence type="predicted"/>